<reference evidence="1" key="2">
    <citation type="submission" date="2021-09" db="EMBL/GenBank/DDBJ databases">
        <authorList>
            <person name="Jia N."/>
            <person name="Wang J."/>
            <person name="Shi W."/>
            <person name="Du L."/>
            <person name="Sun Y."/>
            <person name="Zhan W."/>
            <person name="Jiang J."/>
            <person name="Wang Q."/>
            <person name="Zhang B."/>
            <person name="Ji P."/>
            <person name="Sakyi L.B."/>
            <person name="Cui X."/>
            <person name="Yuan T."/>
            <person name="Jiang B."/>
            <person name="Yang W."/>
            <person name="Lam T.T.-Y."/>
            <person name="Chang Q."/>
            <person name="Ding S."/>
            <person name="Wang X."/>
            <person name="Zhu J."/>
            <person name="Ruan X."/>
            <person name="Zhao L."/>
            <person name="Wei J."/>
            <person name="Que T."/>
            <person name="Du C."/>
            <person name="Cheng J."/>
            <person name="Dai P."/>
            <person name="Han X."/>
            <person name="Huang E."/>
            <person name="Gao Y."/>
            <person name="Liu J."/>
            <person name="Shao H."/>
            <person name="Ye R."/>
            <person name="Li L."/>
            <person name="Wei W."/>
            <person name="Wang X."/>
            <person name="Wang C."/>
            <person name="Huo Q."/>
            <person name="Li W."/>
            <person name="Guo W."/>
            <person name="Chen H."/>
            <person name="Chen S."/>
            <person name="Zhou L."/>
            <person name="Zhou L."/>
            <person name="Ni X."/>
            <person name="Tian J."/>
            <person name="Zhou Y."/>
            <person name="Sheng Y."/>
            <person name="Liu T."/>
            <person name="Pan Y."/>
            <person name="Xia L."/>
            <person name="Li J."/>
            <person name="Zhao F."/>
            <person name="Cao W."/>
        </authorList>
    </citation>
    <scope>NUCLEOTIDE SEQUENCE</scope>
    <source>
        <strain evidence="1">Rmic-2018</strain>
        <tissue evidence="1">Larvae</tissue>
    </source>
</reference>
<proteinExistence type="predicted"/>
<gene>
    <name evidence="1" type="ORF">HPB51_009668</name>
</gene>
<dbReference type="EMBL" id="JABSTU010000006">
    <property type="protein sequence ID" value="KAH8027786.1"/>
    <property type="molecule type" value="Genomic_DNA"/>
</dbReference>
<name>A0A9J6E0P2_RHIMP</name>
<evidence type="ECO:0000313" key="1">
    <source>
        <dbReference type="EMBL" id="KAH8027786.1"/>
    </source>
</evidence>
<sequence length="114" mass="12947">MEGMREAYAIYEVACEYDTKPKPSRKNLLLHVLGPQAWRITQTFAIDPTRDTDVADPVKYILSKFGDMYCPYKNVIKALFNSMVQKPGQTIDDSVIDLRRQAKNVTSVTSARDS</sequence>
<organism evidence="1 2">
    <name type="scientific">Rhipicephalus microplus</name>
    <name type="common">Cattle tick</name>
    <name type="synonym">Boophilus microplus</name>
    <dbReference type="NCBI Taxonomy" id="6941"/>
    <lineage>
        <taxon>Eukaryota</taxon>
        <taxon>Metazoa</taxon>
        <taxon>Ecdysozoa</taxon>
        <taxon>Arthropoda</taxon>
        <taxon>Chelicerata</taxon>
        <taxon>Arachnida</taxon>
        <taxon>Acari</taxon>
        <taxon>Parasitiformes</taxon>
        <taxon>Ixodida</taxon>
        <taxon>Ixodoidea</taxon>
        <taxon>Ixodidae</taxon>
        <taxon>Rhipicephalinae</taxon>
        <taxon>Rhipicephalus</taxon>
        <taxon>Boophilus</taxon>
    </lineage>
</organism>
<evidence type="ECO:0000313" key="2">
    <source>
        <dbReference type="Proteomes" id="UP000821866"/>
    </source>
</evidence>
<dbReference type="AlphaFoldDB" id="A0A9J6E0P2"/>
<reference evidence="1" key="1">
    <citation type="journal article" date="2020" name="Cell">
        <title>Large-Scale Comparative Analyses of Tick Genomes Elucidate Their Genetic Diversity and Vector Capacities.</title>
        <authorList>
            <consortium name="Tick Genome and Microbiome Consortium (TIGMIC)"/>
            <person name="Jia N."/>
            <person name="Wang J."/>
            <person name="Shi W."/>
            <person name="Du L."/>
            <person name="Sun Y."/>
            <person name="Zhan W."/>
            <person name="Jiang J.F."/>
            <person name="Wang Q."/>
            <person name="Zhang B."/>
            <person name="Ji P."/>
            <person name="Bell-Sakyi L."/>
            <person name="Cui X.M."/>
            <person name="Yuan T.T."/>
            <person name="Jiang B.G."/>
            <person name="Yang W.F."/>
            <person name="Lam T.T."/>
            <person name="Chang Q.C."/>
            <person name="Ding S.J."/>
            <person name="Wang X.J."/>
            <person name="Zhu J.G."/>
            <person name="Ruan X.D."/>
            <person name="Zhao L."/>
            <person name="Wei J.T."/>
            <person name="Ye R.Z."/>
            <person name="Que T.C."/>
            <person name="Du C.H."/>
            <person name="Zhou Y.H."/>
            <person name="Cheng J.X."/>
            <person name="Dai P.F."/>
            <person name="Guo W.B."/>
            <person name="Han X.H."/>
            <person name="Huang E.J."/>
            <person name="Li L.F."/>
            <person name="Wei W."/>
            <person name="Gao Y.C."/>
            <person name="Liu J.Z."/>
            <person name="Shao H.Z."/>
            <person name="Wang X."/>
            <person name="Wang C.C."/>
            <person name="Yang T.C."/>
            <person name="Huo Q.B."/>
            <person name="Li W."/>
            <person name="Chen H.Y."/>
            <person name="Chen S.E."/>
            <person name="Zhou L.G."/>
            <person name="Ni X.B."/>
            <person name="Tian J.H."/>
            <person name="Sheng Y."/>
            <person name="Liu T."/>
            <person name="Pan Y.S."/>
            <person name="Xia L.Y."/>
            <person name="Li J."/>
            <person name="Zhao F."/>
            <person name="Cao W.C."/>
        </authorList>
    </citation>
    <scope>NUCLEOTIDE SEQUENCE</scope>
    <source>
        <strain evidence="1">Rmic-2018</strain>
    </source>
</reference>
<accession>A0A9J6E0P2</accession>
<protein>
    <submittedName>
        <fullName evidence="1">Uncharacterized protein</fullName>
    </submittedName>
</protein>
<comment type="caution">
    <text evidence="1">The sequence shown here is derived from an EMBL/GenBank/DDBJ whole genome shotgun (WGS) entry which is preliminary data.</text>
</comment>
<dbReference type="Proteomes" id="UP000821866">
    <property type="component" value="Chromosome 4"/>
</dbReference>
<keyword evidence="2" id="KW-1185">Reference proteome</keyword>